<evidence type="ECO:0000313" key="1">
    <source>
        <dbReference type="EMBL" id="EJX03703.1"/>
    </source>
</evidence>
<protein>
    <submittedName>
        <fullName evidence="1">Uncharacterized protein</fullName>
    </submittedName>
</protein>
<dbReference type="AlphaFoldDB" id="J9GN38"/>
<reference evidence="1" key="1">
    <citation type="journal article" date="2012" name="PLoS ONE">
        <title>Gene sets for utilization of primary and secondary nutrition supplies in the distal gut of endangered iberian lynx.</title>
        <authorList>
            <person name="Alcaide M."/>
            <person name="Messina E."/>
            <person name="Richter M."/>
            <person name="Bargiela R."/>
            <person name="Peplies J."/>
            <person name="Huws S.A."/>
            <person name="Newbold C.J."/>
            <person name="Golyshin P.N."/>
            <person name="Simon M.A."/>
            <person name="Lopez G."/>
            <person name="Yakimov M.M."/>
            <person name="Ferrer M."/>
        </authorList>
    </citation>
    <scope>NUCLEOTIDE SEQUENCE</scope>
</reference>
<dbReference type="EMBL" id="AMCI01002072">
    <property type="protein sequence ID" value="EJX03703.1"/>
    <property type="molecule type" value="Genomic_DNA"/>
</dbReference>
<name>J9GN38_9ZZZZ</name>
<sequence length="46" mass="4927">GDTAVADNDRHVNPPTLEFVDEGQIVGGTSRAKAGMTYLGIKSFYK</sequence>
<proteinExistence type="predicted"/>
<feature type="non-terminal residue" evidence="1">
    <location>
        <position position="1"/>
    </location>
</feature>
<comment type="caution">
    <text evidence="1">The sequence shown here is derived from an EMBL/GenBank/DDBJ whole genome shotgun (WGS) entry which is preliminary data.</text>
</comment>
<accession>J9GN38</accession>
<organism evidence="1">
    <name type="scientific">gut metagenome</name>
    <dbReference type="NCBI Taxonomy" id="749906"/>
    <lineage>
        <taxon>unclassified sequences</taxon>
        <taxon>metagenomes</taxon>
        <taxon>organismal metagenomes</taxon>
    </lineage>
</organism>
<gene>
    <name evidence="1" type="ORF">EVA_08195</name>
</gene>